<accession>I0Z158</accession>
<dbReference type="SUPFAM" id="SSF55144">
    <property type="entry name" value="LigT-like"/>
    <property type="match status" value="1"/>
</dbReference>
<dbReference type="EMBL" id="AGSI01000006">
    <property type="protein sequence ID" value="EIE24377.1"/>
    <property type="molecule type" value="Genomic_DNA"/>
</dbReference>
<evidence type="ECO:0000313" key="3">
    <source>
        <dbReference type="Proteomes" id="UP000007264"/>
    </source>
</evidence>
<gene>
    <name evidence="2" type="ORF">COCSUDRAFT_83681</name>
</gene>
<feature type="domain" description="A-kinase anchor protein 7-like phosphoesterase" evidence="1">
    <location>
        <begin position="8"/>
        <end position="165"/>
    </location>
</feature>
<dbReference type="GO" id="GO:0010738">
    <property type="term" value="P:regulation of protein kinase A signaling"/>
    <property type="evidence" value="ECO:0007669"/>
    <property type="project" value="TreeGrafter"/>
</dbReference>
<evidence type="ECO:0000313" key="2">
    <source>
        <dbReference type="EMBL" id="EIE24377.1"/>
    </source>
</evidence>
<dbReference type="AlphaFoldDB" id="I0Z158"/>
<dbReference type="GO" id="GO:0005829">
    <property type="term" value="C:cytosol"/>
    <property type="evidence" value="ECO:0007669"/>
    <property type="project" value="TreeGrafter"/>
</dbReference>
<dbReference type="KEGG" id="csl:COCSUDRAFT_83681"/>
<dbReference type="GO" id="GO:0034237">
    <property type="term" value="F:protein kinase A regulatory subunit binding"/>
    <property type="evidence" value="ECO:0007669"/>
    <property type="project" value="TreeGrafter"/>
</dbReference>
<evidence type="ECO:0000259" key="1">
    <source>
        <dbReference type="Pfam" id="PF10469"/>
    </source>
</evidence>
<keyword evidence="3" id="KW-1185">Reference proteome</keyword>
<protein>
    <recommendedName>
        <fullName evidence="1">A-kinase anchor protein 7-like phosphoesterase domain-containing protein</fullName>
    </recommendedName>
</protein>
<organism evidence="2 3">
    <name type="scientific">Coccomyxa subellipsoidea (strain C-169)</name>
    <name type="common">Green microalga</name>
    <dbReference type="NCBI Taxonomy" id="574566"/>
    <lineage>
        <taxon>Eukaryota</taxon>
        <taxon>Viridiplantae</taxon>
        <taxon>Chlorophyta</taxon>
        <taxon>core chlorophytes</taxon>
        <taxon>Trebouxiophyceae</taxon>
        <taxon>Trebouxiophyceae incertae sedis</taxon>
        <taxon>Coccomyxaceae</taxon>
        <taxon>Coccomyxa</taxon>
        <taxon>Coccomyxa subellipsoidea</taxon>
    </lineage>
</organism>
<dbReference type="PANTHER" id="PTHR15934:SF2">
    <property type="entry name" value="A-KINASE ANCHOR PROTEIN 7-LIKE PHOSPHOESTERASE DOMAIN-CONTAINING PROTEIN"/>
    <property type="match status" value="1"/>
</dbReference>
<dbReference type="eggNOG" id="KOG2814">
    <property type="taxonomic scope" value="Eukaryota"/>
</dbReference>
<dbReference type="Proteomes" id="UP000007264">
    <property type="component" value="Unassembled WGS sequence"/>
</dbReference>
<dbReference type="STRING" id="574566.I0Z158"/>
<name>I0Z158_COCSC</name>
<dbReference type="InterPro" id="IPR052641">
    <property type="entry name" value="AKAP7_isoform_gamma"/>
</dbReference>
<reference evidence="2 3" key="1">
    <citation type="journal article" date="2012" name="Genome Biol.">
        <title>The genome of the polar eukaryotic microalga coccomyxa subellipsoidea reveals traits of cold adaptation.</title>
        <authorList>
            <person name="Blanc G."/>
            <person name="Agarkova I."/>
            <person name="Grimwood J."/>
            <person name="Kuo A."/>
            <person name="Brueggeman A."/>
            <person name="Dunigan D."/>
            <person name="Gurnon J."/>
            <person name="Ladunga I."/>
            <person name="Lindquist E."/>
            <person name="Lucas S."/>
            <person name="Pangilinan J."/>
            <person name="Proschold T."/>
            <person name="Salamov A."/>
            <person name="Schmutz J."/>
            <person name="Weeks D."/>
            <person name="Yamada T."/>
            <person name="Claverie J.M."/>
            <person name="Grigoriev I."/>
            <person name="Van Etten J."/>
            <person name="Lomsadze A."/>
            <person name="Borodovsky M."/>
        </authorList>
    </citation>
    <scope>NUCLEOTIDE SEQUENCE [LARGE SCALE GENOMIC DNA]</scope>
    <source>
        <strain evidence="2 3">C-169</strain>
    </source>
</reference>
<dbReference type="Gene3D" id="3.90.1140.10">
    <property type="entry name" value="Cyclic phosphodiesterase"/>
    <property type="match status" value="1"/>
</dbReference>
<sequence>MDSVQDALIVMPLDGEDRLQAAKDALEALQTALQDGGQHGPLTLEIAGLSDFRRQVLFLEVVKDAGHERLVALSEAARSHFVNAGIADGDDGRPFTAHITVAKLSNLFKGMRRGHGAKLKGIPEEAYADLVGIQGGSVCVSELQLCRMQGREKASYYHVEASLRL</sequence>
<dbReference type="OrthoDB" id="277832at2759"/>
<dbReference type="Pfam" id="PF10469">
    <property type="entry name" value="AKAP7_NLS"/>
    <property type="match status" value="1"/>
</dbReference>
<dbReference type="PANTHER" id="PTHR15934">
    <property type="entry name" value="RNA 2',3'-CYCLIC PHOSPHODIESTERASE"/>
    <property type="match status" value="1"/>
</dbReference>
<dbReference type="RefSeq" id="XP_005648921.1">
    <property type="nucleotide sequence ID" value="XM_005648864.1"/>
</dbReference>
<dbReference type="InterPro" id="IPR009097">
    <property type="entry name" value="Cyclic_Pdiesterase"/>
</dbReference>
<dbReference type="GeneID" id="17042106"/>
<proteinExistence type="predicted"/>
<dbReference type="InterPro" id="IPR019510">
    <property type="entry name" value="AKAP7-like_phosphoesterase"/>
</dbReference>
<comment type="caution">
    <text evidence="2">The sequence shown here is derived from an EMBL/GenBank/DDBJ whole genome shotgun (WGS) entry which is preliminary data.</text>
</comment>